<keyword evidence="6" id="KW-1185">Reference proteome</keyword>
<sequence length="137" mass="15523">MSSALFLVLAFVAVRTSFACSCIQQNQTTVYCSQHFEGGADGQPVIEYNVEHKLIFRDSSQFNKTTNKDILVSWTYPNSCGLDLKAGNDSKNEYLVSGYVSEGELWIHLCSWWNAPWSQVGSDEQKKLKEGWYNSFC</sequence>
<dbReference type="GO" id="GO:0008191">
    <property type="term" value="F:metalloendopeptidase inhibitor activity"/>
    <property type="evidence" value="ECO:0007669"/>
    <property type="project" value="InterPro"/>
</dbReference>
<dbReference type="GO" id="GO:0046872">
    <property type="term" value="F:metal ion binding"/>
    <property type="evidence" value="ECO:0007669"/>
    <property type="project" value="UniProtKB-KW"/>
</dbReference>
<evidence type="ECO:0000313" key="6">
    <source>
        <dbReference type="Proteomes" id="UP000887566"/>
    </source>
</evidence>
<feature type="disulfide bond" evidence="4">
    <location>
        <begin position="20"/>
        <end position="80"/>
    </location>
</feature>
<evidence type="ECO:0000256" key="1">
    <source>
        <dbReference type="ARBA" id="ARBA00004613"/>
    </source>
</evidence>
<keyword evidence="3" id="KW-0862">Zinc</keyword>
<comment type="subcellular location">
    <subcellularLocation>
        <location evidence="1">Secreted</location>
    </subcellularLocation>
</comment>
<reference evidence="7" key="1">
    <citation type="submission" date="2022-11" db="UniProtKB">
        <authorList>
            <consortium name="WormBaseParasite"/>
        </authorList>
    </citation>
    <scope>IDENTIFICATION</scope>
</reference>
<dbReference type="Pfam" id="PF00965">
    <property type="entry name" value="TIMP"/>
    <property type="match status" value="1"/>
</dbReference>
<dbReference type="PANTHER" id="PTHR11844:SF25">
    <property type="entry name" value="NTR DOMAIN-CONTAINING PROTEIN"/>
    <property type="match status" value="1"/>
</dbReference>
<evidence type="ECO:0000256" key="2">
    <source>
        <dbReference type="ARBA" id="ARBA00022525"/>
    </source>
</evidence>
<keyword evidence="2" id="KW-0964">Secreted</keyword>
<dbReference type="Gene3D" id="2.40.50.120">
    <property type="match status" value="1"/>
</dbReference>
<dbReference type="GO" id="GO:0051045">
    <property type="term" value="P:negative regulation of membrane protein ectodomain proteolysis"/>
    <property type="evidence" value="ECO:0007669"/>
    <property type="project" value="TreeGrafter"/>
</dbReference>
<evidence type="ECO:0000256" key="3">
    <source>
        <dbReference type="PIRSR" id="PIRSR601820-1"/>
    </source>
</evidence>
<evidence type="ECO:0000256" key="5">
    <source>
        <dbReference type="SAM" id="SignalP"/>
    </source>
</evidence>
<name>A0A914V5V1_9BILA</name>
<feature type="binding site" evidence="3">
    <location>
        <position position="20"/>
    </location>
    <ligand>
        <name>Zn(2+)</name>
        <dbReference type="ChEBI" id="CHEBI:29105"/>
        <note>ligand shared with metalloproteinase partner</note>
    </ligand>
</feature>
<accession>A0A914V5V1</accession>
<dbReference type="InterPro" id="IPR001820">
    <property type="entry name" value="TIMP"/>
</dbReference>
<dbReference type="GO" id="GO:0005615">
    <property type="term" value="C:extracellular space"/>
    <property type="evidence" value="ECO:0007669"/>
    <property type="project" value="TreeGrafter"/>
</dbReference>
<keyword evidence="5" id="KW-0732">Signal</keyword>
<feature type="signal peptide" evidence="5">
    <location>
        <begin position="1"/>
        <end position="19"/>
    </location>
</feature>
<dbReference type="GO" id="GO:0031012">
    <property type="term" value="C:extracellular matrix"/>
    <property type="evidence" value="ECO:0007669"/>
    <property type="project" value="TreeGrafter"/>
</dbReference>
<keyword evidence="3" id="KW-0479">Metal-binding</keyword>
<dbReference type="SUPFAM" id="SSF50242">
    <property type="entry name" value="TIMP-like"/>
    <property type="match status" value="1"/>
</dbReference>
<dbReference type="Proteomes" id="UP000887566">
    <property type="component" value="Unplaced"/>
</dbReference>
<feature type="disulfide bond" evidence="4">
    <location>
        <begin position="22"/>
        <end position="110"/>
    </location>
</feature>
<dbReference type="InterPro" id="IPR008993">
    <property type="entry name" value="TIMP-like_OB-fold"/>
</dbReference>
<dbReference type="AlphaFoldDB" id="A0A914V5V1"/>
<dbReference type="GO" id="GO:0002020">
    <property type="term" value="F:protease binding"/>
    <property type="evidence" value="ECO:0007669"/>
    <property type="project" value="TreeGrafter"/>
</dbReference>
<proteinExistence type="predicted"/>
<organism evidence="6 7">
    <name type="scientific">Plectus sambesii</name>
    <dbReference type="NCBI Taxonomy" id="2011161"/>
    <lineage>
        <taxon>Eukaryota</taxon>
        <taxon>Metazoa</taxon>
        <taxon>Ecdysozoa</taxon>
        <taxon>Nematoda</taxon>
        <taxon>Chromadorea</taxon>
        <taxon>Plectida</taxon>
        <taxon>Plectina</taxon>
        <taxon>Plectoidea</taxon>
        <taxon>Plectidae</taxon>
        <taxon>Plectus</taxon>
    </lineage>
</organism>
<protein>
    <submittedName>
        <fullName evidence="7">NTR domain-containing protein</fullName>
    </submittedName>
</protein>
<evidence type="ECO:0000256" key="4">
    <source>
        <dbReference type="PIRSR" id="PIRSR601820-3"/>
    </source>
</evidence>
<keyword evidence="4" id="KW-1015">Disulfide bond</keyword>
<evidence type="ECO:0000313" key="7">
    <source>
        <dbReference type="WBParaSite" id="PSAMB.scaffold154size71539.g2751.t1"/>
    </source>
</evidence>
<feature type="chain" id="PRO_5037058226" evidence="5">
    <location>
        <begin position="20"/>
        <end position="137"/>
    </location>
</feature>
<dbReference type="PANTHER" id="PTHR11844">
    <property type="entry name" value="METALLOPROTEASE INHIBITOR"/>
    <property type="match status" value="1"/>
</dbReference>
<dbReference type="WBParaSite" id="PSAMB.scaffold154size71539.g2751.t1">
    <property type="protein sequence ID" value="PSAMB.scaffold154size71539.g2751.t1"/>
    <property type="gene ID" value="PSAMB.scaffold154size71539.g2751"/>
</dbReference>